<dbReference type="Gene3D" id="3.10.20.30">
    <property type="match status" value="1"/>
</dbReference>
<dbReference type="SUPFAM" id="SSF54292">
    <property type="entry name" value="2Fe-2S ferredoxin-like"/>
    <property type="match status" value="1"/>
</dbReference>
<dbReference type="GO" id="GO:0051536">
    <property type="term" value="F:iron-sulfur cluster binding"/>
    <property type="evidence" value="ECO:0007669"/>
    <property type="project" value="InterPro"/>
</dbReference>
<dbReference type="InterPro" id="IPR001041">
    <property type="entry name" value="2Fe-2S_ferredoxin-type"/>
</dbReference>
<dbReference type="Pfam" id="PF00111">
    <property type="entry name" value="Fer2"/>
    <property type="match status" value="1"/>
</dbReference>
<feature type="domain" description="2Fe-2S ferredoxin-type" evidence="1">
    <location>
        <begin position="4"/>
        <end position="94"/>
    </location>
</feature>
<name>A0A1J5PFB6_9ZZZZ</name>
<gene>
    <name evidence="2" type="ORF">GALL_545080</name>
</gene>
<reference evidence="2" key="1">
    <citation type="submission" date="2016-10" db="EMBL/GenBank/DDBJ databases">
        <title>Sequence of Gallionella enrichment culture.</title>
        <authorList>
            <person name="Poehlein A."/>
            <person name="Muehling M."/>
            <person name="Daniel R."/>
        </authorList>
    </citation>
    <scope>NUCLEOTIDE SEQUENCE</scope>
</reference>
<dbReference type="InterPro" id="IPR036010">
    <property type="entry name" value="2Fe-2S_ferredoxin-like_sf"/>
</dbReference>
<dbReference type="EMBL" id="MLJW01008547">
    <property type="protein sequence ID" value="OIQ63947.1"/>
    <property type="molecule type" value="Genomic_DNA"/>
</dbReference>
<organism evidence="2">
    <name type="scientific">mine drainage metagenome</name>
    <dbReference type="NCBI Taxonomy" id="410659"/>
    <lineage>
        <taxon>unclassified sequences</taxon>
        <taxon>metagenomes</taxon>
        <taxon>ecological metagenomes</taxon>
    </lineage>
</organism>
<proteinExistence type="predicted"/>
<evidence type="ECO:0000313" key="2">
    <source>
        <dbReference type="EMBL" id="OIQ63947.1"/>
    </source>
</evidence>
<sequence>MSRYNITFAEIGTTITVPRGTRIVEVAEKVGASITFGCKENDCGDCMIEVLQGAENLSSPSVLETGLLKQKFARPGIRLACQAMVLGDVTVKPA</sequence>
<protein>
    <submittedName>
        <fullName evidence="2">Ferredoxin</fullName>
    </submittedName>
</protein>
<dbReference type="PROSITE" id="PS51085">
    <property type="entry name" value="2FE2S_FER_2"/>
    <property type="match status" value="1"/>
</dbReference>
<dbReference type="AlphaFoldDB" id="A0A1J5PFB6"/>
<comment type="caution">
    <text evidence="2">The sequence shown here is derived from an EMBL/GenBank/DDBJ whole genome shotgun (WGS) entry which is preliminary data.</text>
</comment>
<dbReference type="InterPro" id="IPR012675">
    <property type="entry name" value="Beta-grasp_dom_sf"/>
</dbReference>
<dbReference type="CDD" id="cd00207">
    <property type="entry name" value="fer2"/>
    <property type="match status" value="1"/>
</dbReference>
<accession>A0A1J5PFB6</accession>
<evidence type="ECO:0000259" key="1">
    <source>
        <dbReference type="PROSITE" id="PS51085"/>
    </source>
</evidence>